<comment type="caution">
    <text evidence="11">The sequence shown here is derived from an EMBL/GenBank/DDBJ whole genome shotgun (WGS) entry which is preliminary data.</text>
</comment>
<comment type="function">
    <text evidence="8">Catalyzes the release of premature peptidyl moieties from peptidyl-tRNA molecules trapped in stalled 50S ribosomal subunits, and thus maintains levels of free tRNAs and 50S ribosomes.</text>
</comment>
<dbReference type="STRING" id="1218492.JG30_13730"/>
<dbReference type="PANTHER" id="PTHR17224">
    <property type="entry name" value="PEPTIDYL-TRNA HYDROLASE"/>
    <property type="match status" value="1"/>
</dbReference>
<feature type="active site" description="Proton acceptor" evidence="8">
    <location>
        <position position="19"/>
    </location>
</feature>
<evidence type="ECO:0000256" key="5">
    <source>
        <dbReference type="ARBA" id="ARBA00038063"/>
    </source>
</evidence>
<keyword evidence="12" id="KW-1185">Reference proteome</keyword>
<evidence type="ECO:0000256" key="9">
    <source>
        <dbReference type="RuleBase" id="RU000673"/>
    </source>
</evidence>
<evidence type="ECO:0000256" key="8">
    <source>
        <dbReference type="HAMAP-Rule" id="MF_00083"/>
    </source>
</evidence>
<dbReference type="AlphaFoldDB" id="A0A0F4LT01"/>
<gene>
    <name evidence="8 11" type="primary">pth</name>
    <name evidence="11" type="ORF">JG30_13730</name>
</gene>
<feature type="site" description="Discriminates between blocked and unblocked aminoacyl-tRNA" evidence="8">
    <location>
        <position position="9"/>
    </location>
</feature>
<evidence type="ECO:0000256" key="7">
    <source>
        <dbReference type="ARBA" id="ARBA00050038"/>
    </source>
</evidence>
<dbReference type="CDD" id="cd00462">
    <property type="entry name" value="PTH"/>
    <property type="match status" value="1"/>
</dbReference>
<dbReference type="PANTHER" id="PTHR17224:SF1">
    <property type="entry name" value="PEPTIDYL-TRNA HYDROLASE"/>
    <property type="match status" value="1"/>
</dbReference>
<name>A0A0F4LT01_9LACO</name>
<dbReference type="GO" id="GO:0005737">
    <property type="term" value="C:cytoplasm"/>
    <property type="evidence" value="ECO:0007669"/>
    <property type="project" value="UniProtKB-SubCell"/>
</dbReference>
<dbReference type="RefSeq" id="WP_046317445.1">
    <property type="nucleotide sequence ID" value="NZ_JAMBJK010000002.1"/>
</dbReference>
<evidence type="ECO:0000256" key="6">
    <source>
        <dbReference type="ARBA" id="ARBA00048707"/>
    </source>
</evidence>
<dbReference type="GO" id="GO:0006515">
    <property type="term" value="P:protein quality control for misfolded or incompletely synthesized proteins"/>
    <property type="evidence" value="ECO:0007669"/>
    <property type="project" value="UniProtKB-UniRule"/>
</dbReference>
<dbReference type="GO" id="GO:0000049">
    <property type="term" value="F:tRNA binding"/>
    <property type="evidence" value="ECO:0007669"/>
    <property type="project" value="UniProtKB-UniRule"/>
</dbReference>
<protein>
    <recommendedName>
        <fullName evidence="7 8">Peptidyl-tRNA hydrolase</fullName>
        <shortName evidence="8">Pth</shortName>
        <ecNumber evidence="1 8">3.1.1.29</ecNumber>
    </recommendedName>
</protein>
<accession>A0A0F4LT01</accession>
<keyword evidence="8" id="KW-0963">Cytoplasm</keyword>
<dbReference type="PROSITE" id="PS01195">
    <property type="entry name" value="PEPT_TRNA_HYDROL_1"/>
    <property type="match status" value="1"/>
</dbReference>
<feature type="binding site" evidence="8">
    <location>
        <position position="14"/>
    </location>
    <ligand>
        <name>tRNA</name>
        <dbReference type="ChEBI" id="CHEBI:17843"/>
    </ligand>
</feature>
<dbReference type="FunFam" id="3.40.50.1470:FF:000001">
    <property type="entry name" value="Peptidyl-tRNA hydrolase"/>
    <property type="match status" value="1"/>
</dbReference>
<dbReference type="Gene3D" id="3.40.50.1470">
    <property type="entry name" value="Peptidyl-tRNA hydrolase"/>
    <property type="match status" value="1"/>
</dbReference>
<sequence length="185" mass="20666">MKAIFGLGNPGPQYEGTKHNMGFMTIDLLAQHFGVELTKREFSALDVRFKYQGETIYLVKPLTFMNNSGNAVRPLMGFYQIYPEEILIIQDDLDLPVGKIRLRQKGSAGGHNGLKSIIAALGTEQFKRIKIGIAHPQKQTVVDWVLTPFAGEQALQAQAGVKRATAAVIDWITHDDFMQTMNQFN</sequence>
<feature type="binding site" evidence="8">
    <location>
        <position position="64"/>
    </location>
    <ligand>
        <name>tRNA</name>
        <dbReference type="ChEBI" id="CHEBI:17843"/>
    </ligand>
</feature>
<evidence type="ECO:0000256" key="1">
    <source>
        <dbReference type="ARBA" id="ARBA00013260"/>
    </source>
</evidence>
<dbReference type="HAMAP" id="MF_00083">
    <property type="entry name" value="Pept_tRNA_hydro_bact"/>
    <property type="match status" value="1"/>
</dbReference>
<proteinExistence type="inferred from homology"/>
<reference evidence="11 12" key="1">
    <citation type="submission" date="2015-01" db="EMBL/GenBank/DDBJ databases">
        <title>Comparative genomics of the lactic acid bacteria isolated from the honey bee gut.</title>
        <authorList>
            <person name="Ellegaard K.M."/>
            <person name="Tamarit D."/>
            <person name="Javelind E."/>
            <person name="Olofsson T."/>
            <person name="Andersson S.G."/>
            <person name="Vasquez A."/>
        </authorList>
    </citation>
    <scope>NUCLEOTIDE SEQUENCE [LARGE SCALE GENOMIC DNA]</scope>
    <source>
        <strain evidence="11 12">Bin4</strain>
    </source>
</reference>
<dbReference type="NCBIfam" id="TIGR00447">
    <property type="entry name" value="pth"/>
    <property type="match status" value="1"/>
</dbReference>
<keyword evidence="4 8" id="KW-0694">RNA-binding</keyword>
<comment type="subunit">
    <text evidence="8">Monomer.</text>
</comment>
<comment type="similarity">
    <text evidence="5 8 10">Belongs to the PTH family.</text>
</comment>
<dbReference type="InterPro" id="IPR018171">
    <property type="entry name" value="Pept_tRNA_hydro_CS"/>
</dbReference>
<dbReference type="GO" id="GO:0072344">
    <property type="term" value="P:rescue of stalled ribosome"/>
    <property type="evidence" value="ECO:0007669"/>
    <property type="project" value="UniProtKB-UniRule"/>
</dbReference>
<dbReference type="EC" id="3.1.1.29" evidence="1 8"/>
<dbReference type="PATRIC" id="fig|1218492.5.peg.1424"/>
<organism evidence="11 12">
    <name type="scientific">Bombilactobacillus mellifer</name>
    <dbReference type="NCBI Taxonomy" id="1218492"/>
    <lineage>
        <taxon>Bacteria</taxon>
        <taxon>Bacillati</taxon>
        <taxon>Bacillota</taxon>
        <taxon>Bacilli</taxon>
        <taxon>Lactobacillales</taxon>
        <taxon>Lactobacillaceae</taxon>
        <taxon>Bombilactobacillus</taxon>
    </lineage>
</organism>
<comment type="function">
    <text evidence="8">Hydrolyzes ribosome-free peptidyl-tRNAs (with 1 or more amino acids incorporated), which drop off the ribosome during protein synthesis, or as a result of ribosome stalling.</text>
</comment>
<dbReference type="InterPro" id="IPR036416">
    <property type="entry name" value="Pept_tRNA_hydro_sf"/>
</dbReference>
<feature type="binding site" evidence="8">
    <location>
        <position position="112"/>
    </location>
    <ligand>
        <name>tRNA</name>
        <dbReference type="ChEBI" id="CHEBI:17843"/>
    </ligand>
</feature>
<evidence type="ECO:0000256" key="3">
    <source>
        <dbReference type="ARBA" id="ARBA00022801"/>
    </source>
</evidence>
<dbReference type="HOGENOM" id="CLU_062456_4_1_9"/>
<evidence type="ECO:0000313" key="12">
    <source>
        <dbReference type="Proteomes" id="UP000033558"/>
    </source>
</evidence>
<dbReference type="InterPro" id="IPR001328">
    <property type="entry name" value="Pept_tRNA_hydro"/>
</dbReference>
<dbReference type="Pfam" id="PF01195">
    <property type="entry name" value="Pept_tRNA_hydro"/>
    <property type="match status" value="1"/>
</dbReference>
<feature type="site" description="Stabilizes the basic form of H active site to accept a proton" evidence="8">
    <location>
        <position position="91"/>
    </location>
</feature>
<evidence type="ECO:0000256" key="4">
    <source>
        <dbReference type="ARBA" id="ARBA00022884"/>
    </source>
</evidence>
<dbReference type="PROSITE" id="PS01196">
    <property type="entry name" value="PEPT_TRNA_HYDROL_2"/>
    <property type="match status" value="1"/>
</dbReference>
<evidence type="ECO:0000256" key="2">
    <source>
        <dbReference type="ARBA" id="ARBA00022555"/>
    </source>
</evidence>
<comment type="catalytic activity">
    <reaction evidence="6 8 9">
        <text>an N-acyl-L-alpha-aminoacyl-tRNA + H2O = an N-acyl-L-amino acid + a tRNA + H(+)</text>
        <dbReference type="Rhea" id="RHEA:54448"/>
        <dbReference type="Rhea" id="RHEA-COMP:10123"/>
        <dbReference type="Rhea" id="RHEA-COMP:13883"/>
        <dbReference type="ChEBI" id="CHEBI:15377"/>
        <dbReference type="ChEBI" id="CHEBI:15378"/>
        <dbReference type="ChEBI" id="CHEBI:59874"/>
        <dbReference type="ChEBI" id="CHEBI:78442"/>
        <dbReference type="ChEBI" id="CHEBI:138191"/>
        <dbReference type="EC" id="3.1.1.29"/>
    </reaction>
</comment>
<keyword evidence="2 8" id="KW-0820">tRNA-binding</keyword>
<evidence type="ECO:0000256" key="10">
    <source>
        <dbReference type="RuleBase" id="RU004320"/>
    </source>
</evidence>
<dbReference type="GO" id="GO:0004045">
    <property type="term" value="F:peptidyl-tRNA hydrolase activity"/>
    <property type="evidence" value="ECO:0007669"/>
    <property type="project" value="UniProtKB-UniRule"/>
</dbReference>
<dbReference type="Proteomes" id="UP000033558">
    <property type="component" value="Unassembled WGS sequence"/>
</dbReference>
<dbReference type="SUPFAM" id="SSF53178">
    <property type="entry name" value="Peptidyl-tRNA hydrolase-like"/>
    <property type="match status" value="1"/>
</dbReference>
<dbReference type="OrthoDB" id="9800507at2"/>
<comment type="subcellular location">
    <subcellularLocation>
        <location evidence="8">Cytoplasm</location>
    </subcellularLocation>
</comment>
<dbReference type="EMBL" id="JXJQ01000010">
    <property type="protein sequence ID" value="KJY60686.1"/>
    <property type="molecule type" value="Genomic_DNA"/>
</dbReference>
<evidence type="ECO:0000313" key="11">
    <source>
        <dbReference type="EMBL" id="KJY60686.1"/>
    </source>
</evidence>
<keyword evidence="3 8" id="KW-0378">Hydrolase</keyword>
<feature type="binding site" evidence="8">
    <location>
        <position position="66"/>
    </location>
    <ligand>
        <name>tRNA</name>
        <dbReference type="ChEBI" id="CHEBI:17843"/>
    </ligand>
</feature>